<sequence length="339" mass="38760">MTGSPIKSALAKLNQLAADAILFVVDQDQRLIGSLTDGDIRRGFLKNLNLDNVVNDFLQPNPRFVRKGDDNILKVIEFRNKQFRILPVLDGNNRVINIINFRFFKSYLPVDAIIMAGGRGVRLRPLTDKIPKPLLHVGDKPIIEHNLDRLISYGIDDVWISIRYRGDQIKEYLGDGDSKNIKIEYIWEDEPLGTIGAVSKISNLQHDNILVTNSDLLTDLDYEDFFLDFLNSKADLSVVTIPYAVKVPYAVLETSNNHVLSFKEKPTYTYYSNGGIYLLKRHVLKYIPKESFYNATDLMEHLINNGMKVNSYPLRGYWLDIGNPEDFKKAQEDINHLSL</sequence>
<dbReference type="Pfam" id="PF00483">
    <property type="entry name" value="NTP_transferase"/>
    <property type="match status" value="1"/>
</dbReference>
<reference evidence="3 4" key="1">
    <citation type="submission" date="2012-12" db="EMBL/GenBank/DDBJ databases">
        <title>Genome assembly of Fulvivirga imtechensis AK7.</title>
        <authorList>
            <person name="Nupur N."/>
            <person name="Khatri I."/>
            <person name="Kumar R."/>
            <person name="Subramanian S."/>
            <person name="Pinnaka A."/>
        </authorList>
    </citation>
    <scope>NUCLEOTIDE SEQUENCE [LARGE SCALE GENOMIC DNA]</scope>
    <source>
        <strain evidence="3 4">AK7</strain>
    </source>
</reference>
<dbReference type="PATRIC" id="fig|1237149.3.peg.3345"/>
<dbReference type="InterPro" id="IPR005835">
    <property type="entry name" value="NTP_transferase_dom"/>
</dbReference>
<dbReference type="InterPro" id="IPR046342">
    <property type="entry name" value="CBS_dom_sf"/>
</dbReference>
<dbReference type="eggNOG" id="COG1208">
    <property type="taxonomic scope" value="Bacteria"/>
</dbReference>
<dbReference type="SUPFAM" id="SSF53448">
    <property type="entry name" value="Nucleotide-diphospho-sugar transferases"/>
    <property type="match status" value="1"/>
</dbReference>
<comment type="caution">
    <text evidence="3">The sequence shown here is derived from an EMBL/GenBank/DDBJ whole genome shotgun (WGS) entry which is preliminary data.</text>
</comment>
<dbReference type="SUPFAM" id="SSF54631">
    <property type="entry name" value="CBS-domain pair"/>
    <property type="match status" value="1"/>
</dbReference>
<accession>L8JSY4</accession>
<dbReference type="eggNOG" id="COG0517">
    <property type="taxonomic scope" value="Bacteria"/>
</dbReference>
<dbReference type="Gene3D" id="3.10.580.10">
    <property type="entry name" value="CBS-domain"/>
    <property type="match status" value="1"/>
</dbReference>
<evidence type="ECO:0000259" key="2">
    <source>
        <dbReference type="Pfam" id="PF00571"/>
    </source>
</evidence>
<dbReference type="AlphaFoldDB" id="L8JSY4"/>
<dbReference type="STRING" id="1237149.C900_03585"/>
<evidence type="ECO:0000313" key="4">
    <source>
        <dbReference type="Proteomes" id="UP000011135"/>
    </source>
</evidence>
<dbReference type="InterPro" id="IPR029044">
    <property type="entry name" value="Nucleotide-diphossugar_trans"/>
</dbReference>
<dbReference type="RefSeq" id="WP_009580961.1">
    <property type="nucleotide sequence ID" value="NZ_AMZN01000051.1"/>
</dbReference>
<dbReference type="CDD" id="cd06426">
    <property type="entry name" value="NTP_transferase_like_2"/>
    <property type="match status" value="1"/>
</dbReference>
<gene>
    <name evidence="3" type="ORF">C900_03585</name>
</gene>
<evidence type="ECO:0000313" key="3">
    <source>
        <dbReference type="EMBL" id="ELR70604.1"/>
    </source>
</evidence>
<feature type="domain" description="Nucleotidyl transferase" evidence="1">
    <location>
        <begin position="112"/>
        <end position="334"/>
    </location>
</feature>
<dbReference type="Gene3D" id="3.90.550.10">
    <property type="entry name" value="Spore Coat Polysaccharide Biosynthesis Protein SpsA, Chain A"/>
    <property type="match status" value="1"/>
</dbReference>
<keyword evidence="3" id="KW-0808">Transferase</keyword>
<proteinExistence type="predicted"/>
<dbReference type="InterPro" id="IPR050486">
    <property type="entry name" value="Mannose-1P_guanyltransferase"/>
</dbReference>
<dbReference type="InterPro" id="IPR000644">
    <property type="entry name" value="CBS_dom"/>
</dbReference>
<dbReference type="PANTHER" id="PTHR22572">
    <property type="entry name" value="SUGAR-1-PHOSPHATE GUANYL TRANSFERASE"/>
    <property type="match status" value="1"/>
</dbReference>
<dbReference type="Proteomes" id="UP000011135">
    <property type="component" value="Unassembled WGS sequence"/>
</dbReference>
<protein>
    <submittedName>
        <fullName evidence="3">Nucleotidyl transferase</fullName>
    </submittedName>
</protein>
<name>L8JSY4_9BACT</name>
<organism evidence="3 4">
    <name type="scientific">Fulvivirga imtechensis AK7</name>
    <dbReference type="NCBI Taxonomy" id="1237149"/>
    <lineage>
        <taxon>Bacteria</taxon>
        <taxon>Pseudomonadati</taxon>
        <taxon>Bacteroidota</taxon>
        <taxon>Cytophagia</taxon>
        <taxon>Cytophagales</taxon>
        <taxon>Fulvivirgaceae</taxon>
        <taxon>Fulvivirga</taxon>
    </lineage>
</organism>
<dbReference type="Pfam" id="PF00571">
    <property type="entry name" value="CBS"/>
    <property type="match status" value="1"/>
</dbReference>
<dbReference type="EMBL" id="AMZN01000051">
    <property type="protein sequence ID" value="ELR70604.1"/>
    <property type="molecule type" value="Genomic_DNA"/>
</dbReference>
<evidence type="ECO:0000259" key="1">
    <source>
        <dbReference type="Pfam" id="PF00483"/>
    </source>
</evidence>
<feature type="domain" description="CBS" evidence="2">
    <location>
        <begin position="4"/>
        <end position="43"/>
    </location>
</feature>
<dbReference type="GO" id="GO:0016740">
    <property type="term" value="F:transferase activity"/>
    <property type="evidence" value="ECO:0007669"/>
    <property type="project" value="UniProtKB-KW"/>
</dbReference>
<keyword evidence="4" id="KW-1185">Reference proteome</keyword>